<dbReference type="OMA" id="FVCRLFK"/>
<dbReference type="FunCoup" id="A0A1U8AHM4">
    <property type="interactions" value="1444"/>
</dbReference>
<accession>A0A1U8AHM4</accession>
<evidence type="ECO:0000256" key="2">
    <source>
        <dbReference type="SAM" id="Phobius"/>
    </source>
</evidence>
<dbReference type="KEGG" id="nnu:104604117"/>
<dbReference type="InterPro" id="IPR028945">
    <property type="entry name" value="Get1"/>
</dbReference>
<evidence type="ECO:0000256" key="1">
    <source>
        <dbReference type="SAM" id="Coils"/>
    </source>
</evidence>
<organism evidence="3 4">
    <name type="scientific">Nelumbo nucifera</name>
    <name type="common">Sacred lotus</name>
    <dbReference type="NCBI Taxonomy" id="4432"/>
    <lineage>
        <taxon>Eukaryota</taxon>
        <taxon>Viridiplantae</taxon>
        <taxon>Streptophyta</taxon>
        <taxon>Embryophyta</taxon>
        <taxon>Tracheophyta</taxon>
        <taxon>Spermatophyta</taxon>
        <taxon>Magnoliopsida</taxon>
        <taxon>Proteales</taxon>
        <taxon>Nelumbonaceae</taxon>
        <taxon>Nelumbo</taxon>
    </lineage>
</organism>
<dbReference type="InParanoid" id="A0A1U8AHM4"/>
<evidence type="ECO:0000313" key="3">
    <source>
        <dbReference type="Proteomes" id="UP000189703"/>
    </source>
</evidence>
<feature type="transmembrane region" description="Helical" evidence="2">
    <location>
        <begin position="104"/>
        <end position="122"/>
    </location>
</feature>
<name>A0A1U8AHM4_NELNU</name>
<reference evidence="4" key="1">
    <citation type="submission" date="2025-08" db="UniProtKB">
        <authorList>
            <consortium name="RefSeq"/>
        </authorList>
    </citation>
    <scope>IDENTIFICATION</scope>
</reference>
<dbReference type="GeneID" id="104604117"/>
<sequence length="176" mass="19664">MEEALQNRISIAAPFIFLIVVALQLASIRLEQLKKKGLVSAEEIELRNEIKKLLKEAGSLTNPSTFAQAAKLRRMAASKEKELQKYQSTKNQSKKLSYDTHVKALMIVKALAYLFLVFWFWGAPVATISQQLLQPFGKALSFGAGGRLNGRTTVGVIPWIALSTRVSNFLCHKFLK</sequence>
<feature type="transmembrane region" description="Helical" evidence="2">
    <location>
        <begin position="12"/>
        <end position="30"/>
    </location>
</feature>
<gene>
    <name evidence="4" type="primary">LOC104604117</name>
</gene>
<keyword evidence="3" id="KW-1185">Reference proteome</keyword>
<dbReference type="GO" id="GO:0005634">
    <property type="term" value="C:nucleus"/>
    <property type="evidence" value="ECO:0000318"/>
    <property type="project" value="GO_Central"/>
</dbReference>
<dbReference type="eggNOG" id="ENOG502RZ1V">
    <property type="taxonomic scope" value="Eukaryota"/>
</dbReference>
<keyword evidence="1" id="KW-0175">Coiled coil</keyword>
<keyword evidence="2" id="KW-0472">Membrane</keyword>
<dbReference type="RefSeq" id="XP_010266649.1">
    <property type="nucleotide sequence ID" value="XM_010268347.2"/>
</dbReference>
<proteinExistence type="predicted"/>
<dbReference type="GO" id="GO:0005783">
    <property type="term" value="C:endoplasmic reticulum"/>
    <property type="evidence" value="ECO:0000318"/>
    <property type="project" value="GO_Central"/>
</dbReference>
<keyword evidence="2" id="KW-1133">Transmembrane helix</keyword>
<dbReference type="Proteomes" id="UP000189703">
    <property type="component" value="Unplaced"/>
</dbReference>
<protein>
    <submittedName>
        <fullName evidence="4">Uncharacterized protein LOC104604117</fullName>
    </submittedName>
</protein>
<dbReference type="GO" id="GO:0071816">
    <property type="term" value="P:tail-anchored membrane protein insertion into ER membrane"/>
    <property type="evidence" value="ECO:0007669"/>
    <property type="project" value="InterPro"/>
</dbReference>
<dbReference type="Pfam" id="PF04420">
    <property type="entry name" value="CHD5"/>
    <property type="match status" value="1"/>
</dbReference>
<dbReference type="OrthoDB" id="512018at2759"/>
<keyword evidence="2" id="KW-0812">Transmembrane</keyword>
<dbReference type="AlphaFoldDB" id="A0A1U8AHM4"/>
<feature type="coiled-coil region" evidence="1">
    <location>
        <begin position="69"/>
        <end position="96"/>
    </location>
</feature>
<evidence type="ECO:0000313" key="4">
    <source>
        <dbReference type="RefSeq" id="XP_010266649.1"/>
    </source>
</evidence>